<name>A0A3E0HD88_9PSEU</name>
<sequence>MGQHQPTDRAPTVGYSRSVLFVVNTVTSANRLLDIVPLFEADLRVYAAALDKPVVLAAFDEHEIVNGTSVSTMAELAGRLDRHAPLLPHLAAANAKCPA</sequence>
<evidence type="ECO:0000313" key="1">
    <source>
        <dbReference type="EMBL" id="REH42753.1"/>
    </source>
</evidence>
<dbReference type="OrthoDB" id="3661391at2"/>
<dbReference type="RefSeq" id="WP_116177555.1">
    <property type="nucleotide sequence ID" value="NZ_CP144375.1"/>
</dbReference>
<keyword evidence="2" id="KW-1185">Reference proteome</keyword>
<proteinExistence type="predicted"/>
<organism evidence="1 2">
    <name type="scientific">Kutzneria buriramensis</name>
    <dbReference type="NCBI Taxonomy" id="1045776"/>
    <lineage>
        <taxon>Bacteria</taxon>
        <taxon>Bacillati</taxon>
        <taxon>Actinomycetota</taxon>
        <taxon>Actinomycetes</taxon>
        <taxon>Pseudonocardiales</taxon>
        <taxon>Pseudonocardiaceae</taxon>
        <taxon>Kutzneria</taxon>
    </lineage>
</organism>
<dbReference type="AlphaFoldDB" id="A0A3E0HD88"/>
<dbReference type="Proteomes" id="UP000256269">
    <property type="component" value="Unassembled WGS sequence"/>
</dbReference>
<reference evidence="1 2" key="1">
    <citation type="submission" date="2018-08" db="EMBL/GenBank/DDBJ databases">
        <title>Genomic Encyclopedia of Archaeal and Bacterial Type Strains, Phase II (KMG-II): from individual species to whole genera.</title>
        <authorList>
            <person name="Goeker M."/>
        </authorList>
    </citation>
    <scope>NUCLEOTIDE SEQUENCE [LARGE SCALE GENOMIC DNA]</scope>
    <source>
        <strain evidence="1 2">DSM 45791</strain>
    </source>
</reference>
<gene>
    <name evidence="1" type="ORF">BCF44_110252</name>
</gene>
<comment type="caution">
    <text evidence="1">The sequence shown here is derived from an EMBL/GenBank/DDBJ whole genome shotgun (WGS) entry which is preliminary data.</text>
</comment>
<protein>
    <submittedName>
        <fullName evidence="1">Uncharacterized protein</fullName>
    </submittedName>
</protein>
<evidence type="ECO:0000313" key="2">
    <source>
        <dbReference type="Proteomes" id="UP000256269"/>
    </source>
</evidence>
<dbReference type="EMBL" id="QUNO01000010">
    <property type="protein sequence ID" value="REH42753.1"/>
    <property type="molecule type" value="Genomic_DNA"/>
</dbReference>
<accession>A0A3E0HD88</accession>